<evidence type="ECO:0000256" key="1">
    <source>
        <dbReference type="SAM" id="MobiDB-lite"/>
    </source>
</evidence>
<evidence type="ECO:0000313" key="7">
    <source>
        <dbReference type="Proteomes" id="UP000193969"/>
    </source>
</evidence>
<reference evidence="7" key="2">
    <citation type="submission" date="2017-04" db="EMBL/GenBank/DDBJ databases">
        <authorList>
            <person name="Varghese N."/>
            <person name="Submissions S."/>
        </authorList>
    </citation>
    <scope>NUCLEOTIDE SEQUENCE [LARGE SCALE GENOMIC DNA]</scope>
    <source>
        <strain evidence="7">FDF-1</strain>
    </source>
</reference>
<dbReference type="RefSeq" id="WP_072360803.1">
    <property type="nucleotide sequence ID" value="NZ_FXBN01000002.1"/>
</dbReference>
<dbReference type="AlphaFoldDB" id="A0A1L9C3K5"/>
<gene>
    <name evidence="4" type="ORF">EFE41_10470</name>
    <name evidence="3" type="ORF">MPF_1637</name>
    <name evidence="5" type="ORF">SAMN06264941_1394</name>
</gene>
<feature type="compositionally biased region" description="Gly residues" evidence="1">
    <location>
        <begin position="149"/>
        <end position="158"/>
    </location>
</feature>
<sequence length="374" mass="40594">MNNVSKKTIVVIFLALLMAMPAAASPSSERILPDSVNTGEEFNVTINVSNYGNFSMVNETLPTGFTFENLVTDDNVNVNDDNVNVNDGGYLLFYFFSLDNFTYTLKAHSSAGTYDFDGYLNDSTTTINGSQSLKVNSVSDPDDTSSSSSGGGGGGGGATGEAFENIASKYAQLRTVSIGADISYEFDESDIMYVNFKGNTNSGQVKVLIEVLKDTSTLVDEGVPGQAYRHINIWVGNSAFDEDNMEDPVVGFRVSKDWLSDNGVEPSSVSLFHYDNGWEQLVTTQTDEDDDYFYFEAEATAFSPFAISAVTEEAVSEDETDQDADEPATDEEETVEEPSTGQEDKQPDNSVPGFSSMLMVGIIGSLYALFRKKV</sequence>
<feature type="transmembrane region" description="Helical" evidence="2">
    <location>
        <begin position="351"/>
        <end position="370"/>
    </location>
</feature>
<dbReference type="Proteomes" id="UP000278252">
    <property type="component" value="Unassembled WGS sequence"/>
</dbReference>
<dbReference type="Proteomes" id="UP000185713">
    <property type="component" value="Unassembled WGS sequence"/>
</dbReference>
<keyword evidence="7" id="KW-1185">Reference proteome</keyword>
<dbReference type="EMBL" id="RJJH01000017">
    <property type="protein sequence ID" value="RNI08067.1"/>
    <property type="molecule type" value="Genomic_DNA"/>
</dbReference>
<feature type="region of interest" description="Disordered" evidence="1">
    <location>
        <begin position="130"/>
        <end position="158"/>
    </location>
</feature>
<organism evidence="3 6">
    <name type="scientific">Methanohalophilus portucalensis FDF-1</name>
    <dbReference type="NCBI Taxonomy" id="523843"/>
    <lineage>
        <taxon>Archaea</taxon>
        <taxon>Methanobacteriati</taxon>
        <taxon>Methanobacteriota</taxon>
        <taxon>Stenosarchaea group</taxon>
        <taxon>Methanomicrobia</taxon>
        <taxon>Methanosarcinales</taxon>
        <taxon>Methanosarcinaceae</taxon>
        <taxon>Methanohalophilus</taxon>
    </lineage>
</organism>
<evidence type="ECO:0000313" key="3">
    <source>
        <dbReference type="EMBL" id="OJH49134.1"/>
    </source>
</evidence>
<evidence type="ECO:0000313" key="8">
    <source>
        <dbReference type="Proteomes" id="UP000278252"/>
    </source>
</evidence>
<dbReference type="Proteomes" id="UP000193969">
    <property type="component" value="Unassembled WGS sequence"/>
</dbReference>
<evidence type="ECO:0000313" key="4">
    <source>
        <dbReference type="EMBL" id="RNI08067.1"/>
    </source>
</evidence>
<evidence type="ECO:0000313" key="6">
    <source>
        <dbReference type="Proteomes" id="UP000185713"/>
    </source>
</evidence>
<dbReference type="EMBL" id="JWTK01000004">
    <property type="protein sequence ID" value="OJH49134.1"/>
    <property type="molecule type" value="Genomic_DNA"/>
</dbReference>
<reference evidence="5" key="3">
    <citation type="submission" date="2017-04" db="EMBL/GenBank/DDBJ databases">
        <authorList>
            <person name="Afonso C.L."/>
            <person name="Miller P.J."/>
            <person name="Scott M.A."/>
            <person name="Spackman E."/>
            <person name="Goraichik I."/>
            <person name="Dimitrov K.M."/>
            <person name="Suarez D.L."/>
            <person name="Swayne D.E."/>
        </authorList>
    </citation>
    <scope>NUCLEOTIDE SEQUENCE [LARGE SCALE GENOMIC DNA]</scope>
    <source>
        <strain evidence="5">FDF-1</strain>
    </source>
</reference>
<evidence type="ECO:0000256" key="2">
    <source>
        <dbReference type="SAM" id="Phobius"/>
    </source>
</evidence>
<keyword evidence="2" id="KW-0472">Membrane</keyword>
<feature type="region of interest" description="Disordered" evidence="1">
    <location>
        <begin position="312"/>
        <end position="352"/>
    </location>
</feature>
<feature type="compositionally biased region" description="Acidic residues" evidence="1">
    <location>
        <begin position="314"/>
        <end position="336"/>
    </location>
</feature>
<dbReference type="NCBIfam" id="TIGR04213">
    <property type="entry name" value="PGF_pre_PGF"/>
    <property type="match status" value="1"/>
</dbReference>
<name>A0A1L9C3K5_9EURY</name>
<keyword evidence="2" id="KW-1133">Transmembrane helix</keyword>
<reference evidence="3 6" key="1">
    <citation type="submission" date="2014-12" db="EMBL/GenBank/DDBJ databases">
        <title>The genome sequence of Methanohalophilus portucalensis strain FDF1.</title>
        <authorList>
            <person name="Lai M.-C."/>
            <person name="Lai S.-J."/>
        </authorList>
    </citation>
    <scope>NUCLEOTIDE SEQUENCE [LARGE SCALE GENOMIC DNA]</scope>
    <source>
        <strain evidence="3 6">FDF-1</strain>
    </source>
</reference>
<proteinExistence type="predicted"/>
<accession>A0A1L9C3K5</accession>
<dbReference type="OrthoDB" id="103676at2157"/>
<dbReference type="EMBL" id="FXBN01000002">
    <property type="protein sequence ID" value="SMH39515.1"/>
    <property type="molecule type" value="Genomic_DNA"/>
</dbReference>
<dbReference type="STRING" id="523843.SAMN06264941_1394"/>
<reference evidence="4 8" key="4">
    <citation type="submission" date="2018-10" db="EMBL/GenBank/DDBJ databases">
        <title>Cultivation of a novel Methanohalophilus strain from Kebrit Deep of the Red Sea and a genomic comparison of members of the genus Methanohalophilus.</title>
        <authorList>
            <person name="Guan Y."/>
            <person name="Ngugi D.K."/>
            <person name="Stingl U."/>
        </authorList>
    </citation>
    <scope>NUCLEOTIDE SEQUENCE [LARGE SCALE GENOMIC DNA]</scope>
    <source>
        <strain evidence="4 8">DSM 7471</strain>
    </source>
</reference>
<evidence type="ECO:0000313" key="5">
    <source>
        <dbReference type="EMBL" id="SMH39515.1"/>
    </source>
</evidence>
<dbReference type="InterPro" id="IPR026453">
    <property type="entry name" value="PGF_pre_PGF"/>
</dbReference>
<feature type="compositionally biased region" description="Polar residues" evidence="1">
    <location>
        <begin position="130"/>
        <end position="139"/>
    </location>
</feature>
<keyword evidence="2" id="KW-0812">Transmembrane</keyword>
<protein>
    <submittedName>
        <fullName evidence="4">PGF-pre-PGF domain-containing protein</fullName>
    </submittedName>
</protein>